<organism evidence="1 2">
    <name type="scientific">Hydrogenophaga aromaticivorans</name>
    <dbReference type="NCBI Taxonomy" id="2610898"/>
    <lineage>
        <taxon>Bacteria</taxon>
        <taxon>Pseudomonadati</taxon>
        <taxon>Pseudomonadota</taxon>
        <taxon>Betaproteobacteria</taxon>
        <taxon>Burkholderiales</taxon>
        <taxon>Comamonadaceae</taxon>
        <taxon>Hydrogenophaga</taxon>
    </lineage>
</organism>
<name>A0A7Y8GZ75_9BURK</name>
<reference evidence="1 2" key="1">
    <citation type="submission" date="2019-09" db="EMBL/GenBank/DDBJ databases">
        <title>Hydrogenophaga aromatica sp. nov., isolated from a para-xylene-degrading enrichment culture.</title>
        <authorList>
            <person name="Tancsics A."/>
            <person name="Banerjee S."/>
        </authorList>
    </citation>
    <scope>NUCLEOTIDE SEQUENCE [LARGE SCALE GENOMIC DNA]</scope>
    <source>
        <strain evidence="1 2">D2P1</strain>
    </source>
</reference>
<dbReference type="Gene3D" id="3.10.450.50">
    <property type="match status" value="1"/>
</dbReference>
<dbReference type="AlphaFoldDB" id="A0A7Y8GZ75"/>
<comment type="caution">
    <text evidence="1">The sequence shown here is derived from an EMBL/GenBank/DDBJ whole genome shotgun (WGS) entry which is preliminary data.</text>
</comment>
<dbReference type="EMBL" id="VYGV01000016">
    <property type="protein sequence ID" value="NWF47078.1"/>
    <property type="molecule type" value="Genomic_DNA"/>
</dbReference>
<evidence type="ECO:0000313" key="1">
    <source>
        <dbReference type="EMBL" id="NWF47078.1"/>
    </source>
</evidence>
<sequence>MDQDKTIFAQMPEVSVSDSHHAIRRVIERGCRLLDAENYSEWVAAYADDFKYSIRAYSPEIRSEVTWLEKDNKGLKLLFKQLPMHEKYKGQFRRILGWTDIVSQDDSAELFVVESGLCVYHTDLHGTSILYCTGKYQDQFRFESGVPVLCSRLVMMDTRRLPFGSHIPI</sequence>
<dbReference type="RefSeq" id="WP_177136980.1">
    <property type="nucleotide sequence ID" value="NZ_VYGV01000016.1"/>
</dbReference>
<dbReference type="InterPro" id="IPR032710">
    <property type="entry name" value="NTF2-like_dom_sf"/>
</dbReference>
<accession>A0A7Y8GZ75</accession>
<proteinExistence type="predicted"/>
<keyword evidence="2" id="KW-1185">Reference proteome</keyword>
<dbReference type="Proteomes" id="UP000545507">
    <property type="component" value="Unassembled WGS sequence"/>
</dbReference>
<dbReference type="SUPFAM" id="SSF54427">
    <property type="entry name" value="NTF2-like"/>
    <property type="match status" value="1"/>
</dbReference>
<evidence type="ECO:0000313" key="2">
    <source>
        <dbReference type="Proteomes" id="UP000545507"/>
    </source>
</evidence>
<protein>
    <submittedName>
        <fullName evidence="1">Uncharacterized protein</fullName>
    </submittedName>
</protein>
<gene>
    <name evidence="1" type="ORF">F3K02_17735</name>
</gene>